<keyword evidence="4" id="KW-1185">Reference proteome</keyword>
<dbReference type="Proteomes" id="UP001497497">
    <property type="component" value="Unassembled WGS sequence"/>
</dbReference>
<organism evidence="3 4">
    <name type="scientific">Lymnaea stagnalis</name>
    <name type="common">Great pond snail</name>
    <name type="synonym">Helix stagnalis</name>
    <dbReference type="NCBI Taxonomy" id="6523"/>
    <lineage>
        <taxon>Eukaryota</taxon>
        <taxon>Metazoa</taxon>
        <taxon>Spiralia</taxon>
        <taxon>Lophotrochozoa</taxon>
        <taxon>Mollusca</taxon>
        <taxon>Gastropoda</taxon>
        <taxon>Heterobranchia</taxon>
        <taxon>Euthyneura</taxon>
        <taxon>Panpulmonata</taxon>
        <taxon>Hygrophila</taxon>
        <taxon>Lymnaeoidea</taxon>
        <taxon>Lymnaeidae</taxon>
        <taxon>Lymnaea</taxon>
    </lineage>
</organism>
<feature type="region of interest" description="Disordered" evidence="1">
    <location>
        <begin position="425"/>
        <end position="541"/>
    </location>
</feature>
<dbReference type="InterPro" id="IPR040120">
    <property type="entry name" value="C19orf44-like"/>
</dbReference>
<dbReference type="InterPro" id="IPR027884">
    <property type="entry name" value="DUF4614"/>
</dbReference>
<feature type="region of interest" description="Disordered" evidence="1">
    <location>
        <begin position="237"/>
        <end position="299"/>
    </location>
</feature>
<protein>
    <recommendedName>
        <fullName evidence="2">DUF4614 domain-containing protein</fullName>
    </recommendedName>
</protein>
<proteinExistence type="predicted"/>
<feature type="compositionally biased region" description="Low complexity" evidence="1">
    <location>
        <begin position="187"/>
        <end position="197"/>
    </location>
</feature>
<feature type="compositionally biased region" description="Basic residues" evidence="1">
    <location>
        <begin position="242"/>
        <end position="256"/>
    </location>
</feature>
<dbReference type="EMBL" id="CAXITT010000909">
    <property type="protein sequence ID" value="CAL1547157.1"/>
    <property type="molecule type" value="Genomic_DNA"/>
</dbReference>
<feature type="compositionally biased region" description="Low complexity" evidence="1">
    <location>
        <begin position="265"/>
        <end position="285"/>
    </location>
</feature>
<feature type="compositionally biased region" description="Polar residues" evidence="1">
    <location>
        <begin position="502"/>
        <end position="519"/>
    </location>
</feature>
<feature type="domain" description="DUF4614" evidence="2">
    <location>
        <begin position="495"/>
        <end position="658"/>
    </location>
</feature>
<accession>A0AAV2IL49</accession>
<gene>
    <name evidence="3" type="ORF">GSLYS_00020482001</name>
</gene>
<evidence type="ECO:0000313" key="3">
    <source>
        <dbReference type="EMBL" id="CAL1547157.1"/>
    </source>
</evidence>
<sequence>MPAGRSNALSLLQKVNSQLRGERVPVKSKDEDELASYLNNLAQKTQQPKVVNFEEYGDISISSGADVRSSLTPRGRRSSSPKMTPITPKTNKFLKKKKLDSETQNTPIAAEKLQGSNTKTLVKAKNVMNKTKGKSFLKQLSVDSEMDVSSGSEIDMRPGSSDRNFGKDRSKFVKNNKSGISKTSLRSASPQFSQKSSSMEEKQRGNKKNEIVRTLGSVYLTSEEESLAEFIHNLSVSDSSKKQPKNLVAKKHQKWIKKTETQVARKSSSPVERSRSPPFKRSPSPLGKQSRSQSQDSELIDSIDSEILEDSRARNKSTSLDDPIHINLKDLSSLAPASPSPTPRGRRSPTRKERKQVSSKPAASNFKASFTKGDNKAPTKTSKASPKKSNSKTSLFENFGIHMVDELLDVNSVAMPFNDVDISEESEIKTEGKDDRKKVTQRKQSESEIVTDIGGSAKKSIQYLSNGSISEQNSKGRKGRRNIDTDQDYSDSFLSDSESRSTNQSRTFTDSLSKTSQGTKGRRKHDDSKASKSKRKREHKIILEEKHVDISTTDKKGGTHHWNTSEMGFAISGPYGLQYVDPKPVATHVVSADALEALTAYSPNMLALQEMMRAQLNLVRNFVDIQSRIYQSCMAGLSYDYKYTTLEDTKKYIDENRKPTLTFKEALKLVEEEEAMRA</sequence>
<feature type="compositionally biased region" description="Polar residues" evidence="1">
    <location>
        <begin position="287"/>
        <end position="297"/>
    </location>
</feature>
<feature type="compositionally biased region" description="Polar residues" evidence="1">
    <location>
        <begin position="173"/>
        <end position="186"/>
    </location>
</feature>
<feature type="compositionally biased region" description="Basic and acidic residues" evidence="1">
    <location>
        <begin position="198"/>
        <end position="208"/>
    </location>
</feature>
<feature type="compositionally biased region" description="Basic residues" evidence="1">
    <location>
        <begin position="344"/>
        <end position="354"/>
    </location>
</feature>
<feature type="compositionally biased region" description="Polar residues" evidence="1">
    <location>
        <begin position="358"/>
        <end position="368"/>
    </location>
</feature>
<evidence type="ECO:0000259" key="2">
    <source>
        <dbReference type="Pfam" id="PF15391"/>
    </source>
</evidence>
<feature type="region of interest" description="Disordered" evidence="1">
    <location>
        <begin position="64"/>
        <end position="106"/>
    </location>
</feature>
<reference evidence="3 4" key="1">
    <citation type="submission" date="2024-04" db="EMBL/GenBank/DDBJ databases">
        <authorList>
            <consortium name="Genoscope - CEA"/>
            <person name="William W."/>
        </authorList>
    </citation>
    <scope>NUCLEOTIDE SEQUENCE [LARGE SCALE GENOMIC DNA]</scope>
</reference>
<evidence type="ECO:0000256" key="1">
    <source>
        <dbReference type="SAM" id="MobiDB-lite"/>
    </source>
</evidence>
<feature type="compositionally biased region" description="Basic and acidic residues" evidence="1">
    <location>
        <begin position="426"/>
        <end position="446"/>
    </location>
</feature>
<feature type="region of interest" description="Disordered" evidence="1">
    <location>
        <begin position="147"/>
        <end position="208"/>
    </location>
</feature>
<dbReference type="Pfam" id="PF15391">
    <property type="entry name" value="DUF4614"/>
    <property type="match status" value="1"/>
</dbReference>
<dbReference type="PANTHER" id="PTHR22409:SF2">
    <property type="entry name" value="CHROMOSOME 19 OPEN READING FRAME 44"/>
    <property type="match status" value="1"/>
</dbReference>
<feature type="region of interest" description="Disordered" evidence="1">
    <location>
        <begin position="327"/>
        <end position="392"/>
    </location>
</feature>
<dbReference type="AlphaFoldDB" id="A0AAV2IL49"/>
<dbReference type="PANTHER" id="PTHR22409">
    <property type="entry name" value="CHROMOSOME 19 OPEN READING FRAME 44"/>
    <property type="match status" value="1"/>
</dbReference>
<evidence type="ECO:0000313" key="4">
    <source>
        <dbReference type="Proteomes" id="UP001497497"/>
    </source>
</evidence>
<name>A0AAV2IL49_LYMST</name>
<feature type="compositionally biased region" description="Polar residues" evidence="1">
    <location>
        <begin position="462"/>
        <end position="473"/>
    </location>
</feature>
<comment type="caution">
    <text evidence="3">The sequence shown here is derived from an EMBL/GenBank/DDBJ whole genome shotgun (WGS) entry which is preliminary data.</text>
</comment>